<keyword evidence="9" id="KW-1133">Transmembrane helix</keyword>
<evidence type="ECO:0000259" key="10">
    <source>
        <dbReference type="Pfam" id="PF00149"/>
    </source>
</evidence>
<dbReference type="GO" id="GO:0045453">
    <property type="term" value="P:bone resorption"/>
    <property type="evidence" value="ECO:0007669"/>
    <property type="project" value="TreeGrafter"/>
</dbReference>
<name>A0AAD9L710_RIDPI</name>
<dbReference type="AlphaFoldDB" id="A0AAD9L710"/>
<protein>
    <recommendedName>
        <fullName evidence="3 6">Tartrate-resistant acid phosphatase type 5</fullName>
        <ecNumber evidence="2 6">3.1.3.2</ecNumber>
    </recommendedName>
</protein>
<dbReference type="InterPro" id="IPR024927">
    <property type="entry name" value="Acid_PPase"/>
</dbReference>
<evidence type="ECO:0000256" key="4">
    <source>
        <dbReference type="ARBA" id="ARBA00022729"/>
    </source>
</evidence>
<dbReference type="PANTHER" id="PTHR10161">
    <property type="entry name" value="TARTRATE-RESISTANT ACID PHOSPHATASE TYPE 5"/>
    <property type="match status" value="1"/>
</dbReference>
<feature type="binding site" evidence="7">
    <location>
        <position position="80"/>
    </location>
    <ligand>
        <name>Fe cation</name>
        <dbReference type="ChEBI" id="CHEBI:24875"/>
        <label>2</label>
    </ligand>
</feature>
<evidence type="ECO:0000313" key="12">
    <source>
        <dbReference type="Proteomes" id="UP001209878"/>
    </source>
</evidence>
<comment type="caution">
    <text evidence="11">The sequence shown here is derived from an EMBL/GenBank/DDBJ whole genome shotgun (WGS) entry which is preliminary data.</text>
</comment>
<gene>
    <name evidence="11" type="ORF">NP493_297g00028</name>
</gene>
<dbReference type="EMBL" id="JAODUO010000297">
    <property type="protein sequence ID" value="KAK2183737.1"/>
    <property type="molecule type" value="Genomic_DNA"/>
</dbReference>
<evidence type="ECO:0000313" key="11">
    <source>
        <dbReference type="EMBL" id="KAK2183737.1"/>
    </source>
</evidence>
<dbReference type="Gene3D" id="3.60.21.10">
    <property type="match status" value="1"/>
</dbReference>
<dbReference type="Proteomes" id="UP001209878">
    <property type="component" value="Unassembled WGS sequence"/>
</dbReference>
<dbReference type="PIRSF" id="PIRSF000898">
    <property type="entry name" value="Acid_Ptase_5"/>
    <property type="match status" value="1"/>
</dbReference>
<feature type="binding site" evidence="7">
    <location>
        <position position="42"/>
    </location>
    <ligand>
        <name>Fe cation</name>
        <dbReference type="ChEBI" id="CHEBI:24875"/>
        <label>1</label>
    </ligand>
</feature>
<evidence type="ECO:0000256" key="2">
    <source>
        <dbReference type="ARBA" id="ARBA00012646"/>
    </source>
</evidence>
<dbReference type="SUPFAM" id="SSF56300">
    <property type="entry name" value="Metallo-dependent phosphatases"/>
    <property type="match status" value="1"/>
</dbReference>
<feature type="binding site" evidence="7">
    <location>
        <position position="83"/>
    </location>
    <ligand>
        <name>Fe cation</name>
        <dbReference type="ChEBI" id="CHEBI:24875"/>
        <label>1</label>
    </ligand>
</feature>
<sequence>MADLKEVVACMVFICVVIGIILFATLTSGKSRDDVSFLVIGDFGGLPAFPYKTAVEEAVAIQMGKYARNNTVDFVLTLGDNFYYDGVKNIKDPRFQETYGNVFNQTSLNVDWYMMAGNHDYRGNISAQIAYTAVLERWQFPSYYYKLTFDIPSSDKTIDILVLDTIMLCGNSDDFQDQMPQGPTSSEKAETQWRWIQDNLQASRADYLIVAGHYPVISVGEHGPTPALFERLMPMLHKNRVTAYFSGHDHNLQHLERENSWSTVNYFVSGAANFIDTSMRHAGDLPPDQLKFHWAKKLSLGGFGHVRVTDKTMTFGFYESFGKELYKHVMLPRNLK</sequence>
<feature type="transmembrane region" description="Helical" evidence="9">
    <location>
        <begin position="7"/>
        <end position="26"/>
    </location>
</feature>
<dbReference type="PANTHER" id="PTHR10161:SF14">
    <property type="entry name" value="TARTRATE-RESISTANT ACID PHOSPHATASE TYPE 5"/>
    <property type="match status" value="1"/>
</dbReference>
<keyword evidence="6 7" id="KW-0408">Iron</keyword>
<dbReference type="EC" id="3.1.3.2" evidence="2 6"/>
<dbReference type="CDD" id="cd07378">
    <property type="entry name" value="MPP_ACP5"/>
    <property type="match status" value="1"/>
</dbReference>
<dbReference type="InterPro" id="IPR051558">
    <property type="entry name" value="Metallophosphoesterase_PAP"/>
</dbReference>
<evidence type="ECO:0000256" key="6">
    <source>
        <dbReference type="PIRNR" id="PIRNR000898"/>
    </source>
</evidence>
<feature type="glycosylation site" description="N-linked (GlcNAc...) asparagine" evidence="8">
    <location>
        <position position="124"/>
    </location>
</feature>
<evidence type="ECO:0000256" key="3">
    <source>
        <dbReference type="ARBA" id="ARBA00015822"/>
    </source>
</evidence>
<accession>A0AAD9L710</accession>
<dbReference type="Pfam" id="PF00149">
    <property type="entry name" value="Metallophos"/>
    <property type="match status" value="1"/>
</dbReference>
<keyword evidence="7" id="KW-0479">Metal-binding</keyword>
<feature type="binding site" evidence="7">
    <location>
        <position position="248"/>
    </location>
    <ligand>
        <name>Fe cation</name>
        <dbReference type="ChEBI" id="CHEBI:24875"/>
        <label>2</label>
    </ligand>
</feature>
<feature type="binding site" evidence="7">
    <location>
        <position position="80"/>
    </location>
    <ligand>
        <name>Fe cation</name>
        <dbReference type="ChEBI" id="CHEBI:24875"/>
        <label>1</label>
    </ligand>
</feature>
<feature type="binding site" evidence="7">
    <location>
        <position position="250"/>
    </location>
    <ligand>
        <name>Fe cation</name>
        <dbReference type="ChEBI" id="CHEBI:24875"/>
        <label>1</label>
    </ligand>
</feature>
<proteinExistence type="predicted"/>
<comment type="cofactor">
    <cofactor evidence="7">
        <name>Fe cation</name>
        <dbReference type="ChEBI" id="CHEBI:24875"/>
    </cofactor>
    <text evidence="7">Binds 2 iron ions per subunit.</text>
</comment>
<dbReference type="InterPro" id="IPR029052">
    <property type="entry name" value="Metallo-depent_PP-like"/>
</dbReference>
<evidence type="ECO:0000256" key="1">
    <source>
        <dbReference type="ARBA" id="ARBA00000032"/>
    </source>
</evidence>
<keyword evidence="4" id="KW-0732">Signal</keyword>
<feature type="domain" description="Calcineurin-like phosphoesterase" evidence="10">
    <location>
        <begin position="37"/>
        <end position="251"/>
    </location>
</feature>
<evidence type="ECO:0000256" key="9">
    <source>
        <dbReference type="SAM" id="Phobius"/>
    </source>
</evidence>
<dbReference type="GO" id="GO:0046872">
    <property type="term" value="F:metal ion binding"/>
    <property type="evidence" value="ECO:0007669"/>
    <property type="project" value="UniProtKB-KW"/>
</dbReference>
<feature type="binding site" evidence="7">
    <location>
        <position position="213"/>
    </location>
    <ligand>
        <name>Fe cation</name>
        <dbReference type="ChEBI" id="CHEBI:24875"/>
        <label>2</label>
    </ligand>
</feature>
<keyword evidence="12" id="KW-1185">Reference proteome</keyword>
<dbReference type="InterPro" id="IPR004843">
    <property type="entry name" value="Calcineurin-like_PHP"/>
</dbReference>
<reference evidence="11" key="1">
    <citation type="journal article" date="2023" name="Mol. Biol. Evol.">
        <title>Third-Generation Sequencing Reveals the Adaptive Role of the Epigenome in Three Deep-Sea Polychaetes.</title>
        <authorList>
            <person name="Perez M."/>
            <person name="Aroh O."/>
            <person name="Sun Y."/>
            <person name="Lan Y."/>
            <person name="Juniper S.K."/>
            <person name="Young C.R."/>
            <person name="Angers B."/>
            <person name="Qian P.Y."/>
        </authorList>
    </citation>
    <scope>NUCLEOTIDE SEQUENCE</scope>
    <source>
        <strain evidence="11">R07B-5</strain>
    </source>
</reference>
<evidence type="ECO:0000256" key="5">
    <source>
        <dbReference type="ARBA" id="ARBA00022801"/>
    </source>
</evidence>
<keyword evidence="9" id="KW-0472">Membrane</keyword>
<keyword evidence="9" id="KW-0812">Transmembrane</keyword>
<organism evidence="11 12">
    <name type="scientific">Ridgeia piscesae</name>
    <name type="common">Tubeworm</name>
    <dbReference type="NCBI Taxonomy" id="27915"/>
    <lineage>
        <taxon>Eukaryota</taxon>
        <taxon>Metazoa</taxon>
        <taxon>Spiralia</taxon>
        <taxon>Lophotrochozoa</taxon>
        <taxon>Annelida</taxon>
        <taxon>Polychaeta</taxon>
        <taxon>Sedentaria</taxon>
        <taxon>Canalipalpata</taxon>
        <taxon>Sabellida</taxon>
        <taxon>Siboglinidae</taxon>
        <taxon>Ridgeia</taxon>
    </lineage>
</organism>
<dbReference type="FunFam" id="3.60.21.10:FF:000062">
    <property type="entry name" value="Tartrate-resistant acid phosphatase type 5"/>
    <property type="match status" value="1"/>
</dbReference>
<evidence type="ECO:0000256" key="8">
    <source>
        <dbReference type="PIRSR" id="PIRSR000898-3"/>
    </source>
</evidence>
<keyword evidence="5 6" id="KW-0378">Hydrolase</keyword>
<dbReference type="GO" id="GO:0003993">
    <property type="term" value="F:acid phosphatase activity"/>
    <property type="evidence" value="ECO:0007669"/>
    <property type="project" value="UniProtKB-UniRule"/>
</dbReference>
<feature type="binding site" evidence="7">
    <location>
        <position position="118"/>
    </location>
    <ligand>
        <name>Fe cation</name>
        <dbReference type="ChEBI" id="CHEBI:24875"/>
        <label>2</label>
    </ligand>
</feature>
<comment type="catalytic activity">
    <reaction evidence="1 6">
        <text>a phosphate monoester + H2O = an alcohol + phosphate</text>
        <dbReference type="Rhea" id="RHEA:15017"/>
        <dbReference type="ChEBI" id="CHEBI:15377"/>
        <dbReference type="ChEBI" id="CHEBI:30879"/>
        <dbReference type="ChEBI" id="CHEBI:43474"/>
        <dbReference type="ChEBI" id="CHEBI:67140"/>
        <dbReference type="EC" id="3.1.3.2"/>
    </reaction>
</comment>
<evidence type="ECO:0000256" key="7">
    <source>
        <dbReference type="PIRSR" id="PIRSR000898-1"/>
    </source>
</evidence>